<dbReference type="AlphaFoldDB" id="A0A420XU12"/>
<accession>A0A420XU12</accession>
<feature type="transmembrane region" description="Helical" evidence="2">
    <location>
        <begin position="100"/>
        <end position="123"/>
    </location>
</feature>
<dbReference type="InterPro" id="IPR025101">
    <property type="entry name" value="DUF4012"/>
</dbReference>
<protein>
    <submittedName>
        <fullName evidence="3">Uncharacterized protein DUF4012</fullName>
    </submittedName>
</protein>
<organism evidence="3 4">
    <name type="scientific">Motilibacter peucedani</name>
    <dbReference type="NCBI Taxonomy" id="598650"/>
    <lineage>
        <taxon>Bacteria</taxon>
        <taxon>Bacillati</taxon>
        <taxon>Actinomycetota</taxon>
        <taxon>Actinomycetes</taxon>
        <taxon>Motilibacterales</taxon>
        <taxon>Motilibacteraceae</taxon>
        <taxon>Motilibacter</taxon>
    </lineage>
</organism>
<name>A0A420XU12_9ACTN</name>
<evidence type="ECO:0000256" key="2">
    <source>
        <dbReference type="SAM" id="Phobius"/>
    </source>
</evidence>
<dbReference type="InParanoid" id="A0A420XU12"/>
<gene>
    <name evidence="3" type="ORF">CLV35_0742</name>
</gene>
<keyword evidence="4" id="KW-1185">Reference proteome</keyword>
<feature type="region of interest" description="Disordered" evidence="1">
    <location>
        <begin position="1"/>
        <end position="68"/>
    </location>
</feature>
<evidence type="ECO:0000313" key="4">
    <source>
        <dbReference type="Proteomes" id="UP000281955"/>
    </source>
</evidence>
<reference evidence="3 4" key="1">
    <citation type="submission" date="2018-10" db="EMBL/GenBank/DDBJ databases">
        <title>Genomic Encyclopedia of Archaeal and Bacterial Type Strains, Phase II (KMG-II): from individual species to whole genera.</title>
        <authorList>
            <person name="Goeker M."/>
        </authorList>
    </citation>
    <scope>NUCLEOTIDE SEQUENCE [LARGE SCALE GENOMIC DNA]</scope>
    <source>
        <strain evidence="3 4">RP-AC37</strain>
    </source>
</reference>
<evidence type="ECO:0000313" key="3">
    <source>
        <dbReference type="EMBL" id="RKS80314.1"/>
    </source>
</evidence>
<keyword evidence="2" id="KW-1133">Transmembrane helix</keyword>
<dbReference type="EMBL" id="RBWV01000009">
    <property type="protein sequence ID" value="RKS80314.1"/>
    <property type="molecule type" value="Genomic_DNA"/>
</dbReference>
<keyword evidence="2" id="KW-0472">Membrane</keyword>
<evidence type="ECO:0000256" key="1">
    <source>
        <dbReference type="SAM" id="MobiDB-lite"/>
    </source>
</evidence>
<dbReference type="Pfam" id="PF13196">
    <property type="entry name" value="DUF4012"/>
    <property type="match status" value="1"/>
</dbReference>
<proteinExistence type="predicted"/>
<dbReference type="Proteomes" id="UP000281955">
    <property type="component" value="Unassembled WGS sequence"/>
</dbReference>
<keyword evidence="2" id="KW-0812">Transmembrane</keyword>
<sequence length="756" mass="79148">MASRARGAVDFRDCRVTAPTRPRPDPELPRDLPVTISDQRSTPPPEPGRRSGGFGEPERLGDPGDAGTAKVVWTHPLDEIESERPAEALRPRWWVRRRRLLLWTLVALLVVGALAGFATWLALGLQDSAKKVKTSATAAQDELTAFKDVARTDQAAAKSHLEAAALQLASAHAAADTPQMHIAGKVPYAKIPVSDLGHLLTAADLSVEAGRDALDVAAAVQPKTTVGGAPGIYSNGSFNIPVLRQATAKAERIRDLMVRAERELLAVDGTGVKEQEVPGIRDKALSQARDLRRQMESAIPLLQILPPALGANGPKTYLVTINNQAEMHGSGGAPLSVGTVTLTNGLLGLGTPSSTSDYVFPKALPQPTARGNANPPLLWKPVKGDPFYAVGTYANGKQATPFVTAGLNPDFRVAGESMARAWQGGTGQEVDGVVSLDVSAIRQLLAVTGPVQAPGYGEINAGNIAQALLADVYATADSPARHQLNAALMGAIVQRLASGEQLTDKAKALAAVAPGRHLQMWMKDSSLQQTLTENGFAGAISDPDTGDHIAVYSQNAGLTKVDALQDRTVDEVVRLAADGSAAITRTVTQHNKAADRTHGVIKSEQSGWARTGLISLLPKGAKVTKSAPAESGLGSNAAIVAGKSGMLSALEKPLLVDALGRPWARQTVQIAPGAVLGQEFSFSAPKVAVPTDTGMTVTLTYDPDNALNVTNTRVVVIPPAGYRVAPGDGVQVLAGQGVVNVALDRQRTVSVSLVKG</sequence>
<comment type="caution">
    <text evidence="3">The sequence shown here is derived from an EMBL/GenBank/DDBJ whole genome shotgun (WGS) entry which is preliminary data.</text>
</comment>